<gene>
    <name evidence="2" type="ORF">G7B40_007535</name>
</gene>
<reference evidence="3" key="1">
    <citation type="journal article" date="2021" name="Science">
        <title>Hunting the eagle killer: A cyanobacterial neurotoxin causes vacuolar myelinopathy.</title>
        <authorList>
            <person name="Breinlinger S."/>
            <person name="Phillips T.J."/>
            <person name="Haram B.N."/>
            <person name="Mares J."/>
            <person name="Martinez Yerena J.A."/>
            <person name="Hrouzek P."/>
            <person name="Sobotka R."/>
            <person name="Henderson W.M."/>
            <person name="Schmieder P."/>
            <person name="Williams S.M."/>
            <person name="Lauderdale J.D."/>
            <person name="Wilde H.D."/>
            <person name="Gerrin W."/>
            <person name="Kust A."/>
            <person name="Washington J.W."/>
            <person name="Wagner C."/>
            <person name="Geier B."/>
            <person name="Liebeke M."/>
            <person name="Enke H."/>
            <person name="Niedermeyer T.H.J."/>
            <person name="Wilde S.B."/>
        </authorList>
    </citation>
    <scope>NUCLEOTIDE SEQUENCE [LARGE SCALE GENOMIC DNA]</scope>
    <source>
        <strain evidence="3">Thurmond2011</strain>
    </source>
</reference>
<dbReference type="AlphaFoldDB" id="A0AAP5M986"/>
<evidence type="ECO:0000256" key="1">
    <source>
        <dbReference type="SAM" id="MobiDB-lite"/>
    </source>
</evidence>
<dbReference type="EMBL" id="JAALHA020000002">
    <property type="protein sequence ID" value="MDR9894423.1"/>
    <property type="molecule type" value="Genomic_DNA"/>
</dbReference>
<organism evidence="2 3">
    <name type="scientific">Aetokthonos hydrillicola Thurmond2011</name>
    <dbReference type="NCBI Taxonomy" id="2712845"/>
    <lineage>
        <taxon>Bacteria</taxon>
        <taxon>Bacillati</taxon>
        <taxon>Cyanobacteriota</taxon>
        <taxon>Cyanophyceae</taxon>
        <taxon>Nostocales</taxon>
        <taxon>Hapalosiphonaceae</taxon>
        <taxon>Aetokthonos</taxon>
    </lineage>
</organism>
<evidence type="ECO:0000313" key="2">
    <source>
        <dbReference type="EMBL" id="MDR9894423.1"/>
    </source>
</evidence>
<accession>A0AAP5M986</accession>
<dbReference type="Proteomes" id="UP000667802">
    <property type="component" value="Unassembled WGS sequence"/>
</dbReference>
<name>A0AAP5M986_9CYAN</name>
<feature type="region of interest" description="Disordered" evidence="1">
    <location>
        <begin position="152"/>
        <end position="173"/>
    </location>
</feature>
<protein>
    <submittedName>
        <fullName evidence="2">Uncharacterized protein</fullName>
    </submittedName>
</protein>
<evidence type="ECO:0000313" key="3">
    <source>
        <dbReference type="Proteomes" id="UP000667802"/>
    </source>
</evidence>
<comment type="caution">
    <text evidence="2">The sequence shown here is derived from an EMBL/GenBank/DDBJ whole genome shotgun (WGS) entry which is preliminary data.</text>
</comment>
<proteinExistence type="predicted"/>
<sequence>MKPPVTYAQWSDCLDRLIDGTLQTSELPILDSGKIEWSKGSAERFASRFADAYDKVLKQCASRLQKNLSLGANNEFDIVKALTVARRTLTFLFQISLLKPVPEDLRNYLQEAVNKYAKQAQSSLEQSAKSDRSGRLASLLKNNSLLNFNKEAVLPPTDSSTSKDSQKTENIKPQRRILL</sequence>
<dbReference type="RefSeq" id="WP_208343458.1">
    <property type="nucleotide sequence ID" value="NZ_CAWQFN010000314.1"/>
</dbReference>
<keyword evidence="3" id="KW-1185">Reference proteome</keyword>